<dbReference type="InterPro" id="IPR023399">
    <property type="entry name" value="Baseplate-like_2-layer_sand"/>
</dbReference>
<feature type="domain" description="Baseplate hub protein gp44-like N-terminal" evidence="1">
    <location>
        <begin position="10"/>
        <end position="91"/>
    </location>
</feature>
<protein>
    <recommendedName>
        <fullName evidence="7">Mu-like prophage tail protein gpP</fullName>
    </recommendedName>
</protein>
<dbReference type="AlphaFoldDB" id="A0A564G7X5"/>
<dbReference type="RefSeq" id="WP_144768403.1">
    <property type="nucleotide sequence ID" value="NZ_BPQI01000144.1"/>
</dbReference>
<dbReference type="Gene3D" id="3.55.50.10">
    <property type="entry name" value="Baseplate protein-like domains"/>
    <property type="match status" value="1"/>
</dbReference>
<evidence type="ECO:0000313" key="4">
    <source>
        <dbReference type="EMBL" id="VUF15641.1"/>
    </source>
</evidence>
<dbReference type="EMBL" id="CABFVH010000063">
    <property type="protein sequence ID" value="VUF15641.1"/>
    <property type="molecule type" value="Genomic_DNA"/>
</dbReference>
<sequence length="368" mass="39758">MPDADLYCEVRTLGGTYRDWLSVNVAQSFDQSWSRSFALTCAEPSAASAFRLKPGDRVDIALAGQVLIKEGYITQRQAAYDGARHAVQVSGFSKAGITEIVSAQSGTGQFRGYKIDAIANSVLKPLGLKFEVKDGPKGWDTPFPQVMIRHGETPFALISRLCNQRGLWIEAEADGTLTAGTKVDGSGAQFVEGVNILSASCMIEMPGAAELITSSQMTGSDSLFGRKASEISAKSTITGGIPGTKQTYLAEMPLDQKGAELRTNMQAQAIESARLRVNLTYQGWLKPDGSLWKLKEPVTVKSPMLFPTKSGQMELKLWGYTHSQSESGTTTTLDLVNENAFGVRAQDAKENDGWYNPGATPAVPEERT</sequence>
<dbReference type="Gene3D" id="3.30.1920.10">
    <property type="entry name" value="Baseplate protein-like domains - 2 layer sandwich fold"/>
    <property type="match status" value="1"/>
</dbReference>
<reference evidence="3" key="2">
    <citation type="journal article" date="2021" name="Front. Microbiol.">
        <title>Comprehensive Comparative Genomics and Phenotyping of Methylobacterium Species.</title>
        <authorList>
            <person name="Alessa O."/>
            <person name="Ogura Y."/>
            <person name="Fujitani Y."/>
            <person name="Takami H."/>
            <person name="Hayashi T."/>
            <person name="Sahin N."/>
            <person name="Tani A."/>
        </authorList>
    </citation>
    <scope>NUCLEOTIDE SEQUENCE</scope>
    <source>
        <strain evidence="3">DSM 22415</strain>
    </source>
</reference>
<evidence type="ECO:0000313" key="3">
    <source>
        <dbReference type="EMBL" id="GJD58354.1"/>
    </source>
</evidence>
<dbReference type="OrthoDB" id="8198839at2"/>
<feature type="domain" description="Baseplate hub protein gp44/GpP-like second" evidence="2">
    <location>
        <begin position="102"/>
        <end position="178"/>
    </location>
</feature>
<dbReference type="Proteomes" id="UP001055303">
    <property type="component" value="Unassembled WGS sequence"/>
</dbReference>
<keyword evidence="6" id="KW-1185">Reference proteome</keyword>
<dbReference type="InterPro" id="IPR049354">
    <property type="entry name" value="GpP-like_N"/>
</dbReference>
<evidence type="ECO:0000313" key="6">
    <source>
        <dbReference type="Proteomes" id="UP001055303"/>
    </source>
</evidence>
<name>A0A564G7X5_9HYPH</name>
<dbReference type="Proteomes" id="UP000401717">
    <property type="component" value="Unassembled WGS sequence"/>
</dbReference>
<gene>
    <name evidence="3" type="ORF">IFDJLNFL_4273</name>
    <name evidence="4" type="ORF">MTDSW087_05385</name>
</gene>
<evidence type="ECO:0000259" key="2">
    <source>
        <dbReference type="Pfam" id="PF22255"/>
    </source>
</evidence>
<evidence type="ECO:0008006" key="7">
    <source>
        <dbReference type="Google" id="ProtNLM"/>
    </source>
</evidence>
<dbReference type="InterPro" id="IPR053981">
    <property type="entry name" value="Gp44/GpP-like_2nd"/>
</dbReference>
<reference evidence="3" key="3">
    <citation type="submission" date="2021-08" db="EMBL/GenBank/DDBJ databases">
        <authorList>
            <person name="Tani A."/>
            <person name="Ola A."/>
            <person name="Ogura Y."/>
            <person name="Katsura K."/>
            <person name="Hayashi T."/>
        </authorList>
    </citation>
    <scope>NUCLEOTIDE SEQUENCE</scope>
    <source>
        <strain evidence="3">DSM 22415</strain>
    </source>
</reference>
<dbReference type="EMBL" id="BPQI01000144">
    <property type="protein sequence ID" value="GJD58354.1"/>
    <property type="molecule type" value="Genomic_DNA"/>
</dbReference>
<dbReference type="Gene3D" id="2.30.300.10">
    <property type="entry name" value="Baseplate protein-like domain - beta roll fold"/>
    <property type="match status" value="1"/>
</dbReference>
<organism evidence="4 5">
    <name type="scientific">Methylobacterium dankookense</name>
    <dbReference type="NCBI Taxonomy" id="560405"/>
    <lineage>
        <taxon>Bacteria</taxon>
        <taxon>Pseudomonadati</taxon>
        <taxon>Pseudomonadota</taxon>
        <taxon>Alphaproteobacteria</taxon>
        <taxon>Hyphomicrobiales</taxon>
        <taxon>Methylobacteriaceae</taxon>
        <taxon>Methylobacterium</taxon>
    </lineage>
</organism>
<reference evidence="4 5" key="1">
    <citation type="submission" date="2019-06" db="EMBL/GenBank/DDBJ databases">
        <authorList>
            <person name="Rodrigo-Torres L."/>
            <person name="Arahal R. D."/>
            <person name="Lucena T."/>
        </authorList>
    </citation>
    <scope>NUCLEOTIDE SEQUENCE [LARGE SCALE GENOMIC DNA]</scope>
    <source>
        <strain evidence="4 5">SW08-7</strain>
    </source>
</reference>
<proteinExistence type="predicted"/>
<evidence type="ECO:0000313" key="5">
    <source>
        <dbReference type="Proteomes" id="UP000401717"/>
    </source>
</evidence>
<dbReference type="Pfam" id="PF22255">
    <property type="entry name" value="Gp44-like_2nd"/>
    <property type="match status" value="1"/>
</dbReference>
<dbReference type="Pfam" id="PF21683">
    <property type="entry name" value="GpP-like_1st"/>
    <property type="match status" value="1"/>
</dbReference>
<evidence type="ECO:0000259" key="1">
    <source>
        <dbReference type="Pfam" id="PF21683"/>
    </source>
</evidence>
<dbReference type="SUPFAM" id="SSF69279">
    <property type="entry name" value="Phage tail proteins"/>
    <property type="match status" value="2"/>
</dbReference>
<accession>A0A564G7X5</accession>